<feature type="compositionally biased region" description="Basic and acidic residues" evidence="1">
    <location>
        <begin position="372"/>
        <end position="387"/>
    </location>
</feature>
<organism evidence="3 4">
    <name type="scientific">Ricinus communis</name>
    <name type="common">Castor bean</name>
    <dbReference type="NCBI Taxonomy" id="3988"/>
    <lineage>
        <taxon>Eukaryota</taxon>
        <taxon>Viridiplantae</taxon>
        <taxon>Streptophyta</taxon>
        <taxon>Embryophyta</taxon>
        <taxon>Tracheophyta</taxon>
        <taxon>Spermatophyta</taxon>
        <taxon>Magnoliopsida</taxon>
        <taxon>eudicotyledons</taxon>
        <taxon>Gunneridae</taxon>
        <taxon>Pentapetalae</taxon>
        <taxon>rosids</taxon>
        <taxon>fabids</taxon>
        <taxon>Malpighiales</taxon>
        <taxon>Euphorbiaceae</taxon>
        <taxon>Acalyphoideae</taxon>
        <taxon>Acalypheae</taxon>
        <taxon>Ricinus</taxon>
    </lineage>
</organism>
<keyword evidence="4" id="KW-1185">Reference proteome</keyword>
<dbReference type="FunCoup" id="B9RWZ8">
    <property type="interactions" value="443"/>
</dbReference>
<proteinExistence type="predicted"/>
<dbReference type="InterPro" id="IPR006594">
    <property type="entry name" value="LisH"/>
</dbReference>
<dbReference type="AlphaFoldDB" id="B9RWZ8"/>
<dbReference type="GO" id="GO:0005730">
    <property type="term" value="C:nucleolus"/>
    <property type="evidence" value="ECO:0007669"/>
    <property type="project" value="InterPro"/>
</dbReference>
<dbReference type="Proteomes" id="UP000008311">
    <property type="component" value="Unassembled WGS sequence"/>
</dbReference>
<dbReference type="STRING" id="3988.B9RWZ8"/>
<feature type="region of interest" description="Disordered" evidence="1">
    <location>
        <begin position="123"/>
        <end position="395"/>
    </location>
</feature>
<gene>
    <name evidence="3" type="ORF">RCOM_1708080</name>
</gene>
<feature type="compositionally biased region" description="Basic and acidic residues" evidence="1">
    <location>
        <begin position="208"/>
        <end position="233"/>
    </location>
</feature>
<dbReference type="PANTHER" id="PTHR23216">
    <property type="entry name" value="NUCLEOLAR AND COILED-BODY PHOSPHOPROTEIN 1"/>
    <property type="match status" value="1"/>
</dbReference>
<feature type="compositionally biased region" description="Polar residues" evidence="1">
    <location>
        <begin position="188"/>
        <end position="206"/>
    </location>
</feature>
<dbReference type="InterPro" id="IPR039191">
    <property type="entry name" value="Nopp140-like"/>
</dbReference>
<name>B9RWZ8_RICCO</name>
<dbReference type="PANTHER" id="PTHR23216:SF1">
    <property type="entry name" value="NUCLEOLAR AND COILED-BODY PHOSPHOPROTEIN 1"/>
    <property type="match status" value="1"/>
</dbReference>
<feature type="compositionally biased region" description="Basic residues" evidence="1">
    <location>
        <begin position="234"/>
        <end position="243"/>
    </location>
</feature>
<dbReference type="SMART" id="SM00667">
    <property type="entry name" value="LisH"/>
    <property type="match status" value="1"/>
</dbReference>
<evidence type="ECO:0000313" key="4">
    <source>
        <dbReference type="Proteomes" id="UP000008311"/>
    </source>
</evidence>
<evidence type="ECO:0000313" key="3">
    <source>
        <dbReference type="EMBL" id="EEF44153.1"/>
    </source>
</evidence>
<reference evidence="4" key="1">
    <citation type="journal article" date="2010" name="Nat. Biotechnol.">
        <title>Draft genome sequence of the oilseed species Ricinus communis.</title>
        <authorList>
            <person name="Chan A.P."/>
            <person name="Crabtree J."/>
            <person name="Zhao Q."/>
            <person name="Lorenzi H."/>
            <person name="Orvis J."/>
            <person name="Puiu D."/>
            <person name="Melake-Berhan A."/>
            <person name="Jones K.M."/>
            <person name="Redman J."/>
            <person name="Chen G."/>
            <person name="Cahoon E.B."/>
            <person name="Gedil M."/>
            <person name="Stanke M."/>
            <person name="Haas B.J."/>
            <person name="Wortman J.R."/>
            <person name="Fraser-Liggett C.M."/>
            <person name="Ravel J."/>
            <person name="Rabinowicz P.D."/>
        </authorList>
    </citation>
    <scope>NUCLEOTIDE SEQUENCE [LARGE SCALE GENOMIC DNA]</scope>
    <source>
        <strain evidence="4">cv. Hale</strain>
    </source>
</reference>
<dbReference type="eggNOG" id="KOG2992">
    <property type="taxonomic scope" value="Eukaryota"/>
</dbReference>
<evidence type="ECO:0000259" key="2">
    <source>
        <dbReference type="Pfam" id="PF05022"/>
    </source>
</evidence>
<dbReference type="InterPro" id="IPR007718">
    <property type="entry name" value="Srp40_C"/>
</dbReference>
<feature type="compositionally biased region" description="Basic and acidic residues" evidence="1">
    <location>
        <begin position="301"/>
        <end position="349"/>
    </location>
</feature>
<dbReference type="EMBL" id="EQ973825">
    <property type="protein sequence ID" value="EEF44153.1"/>
    <property type="molecule type" value="Genomic_DNA"/>
</dbReference>
<protein>
    <submittedName>
        <fullName evidence="3">Cylicin-2, putative</fullName>
    </submittedName>
</protein>
<dbReference type="InParanoid" id="B9RWZ8"/>
<dbReference type="Pfam" id="PF05022">
    <property type="entry name" value="SRP40_C"/>
    <property type="match status" value="1"/>
</dbReference>
<sequence>MPKTQIGKTVEVNPSILAFKPRQVLLLSKPPASSMKLDDGSNNNDKLILKPEQKTLLLNSIAQYLERSGFSKTVKKFRSEARIQKDDLIESSFDLQEMFIKILDMRNHANKNSKSHRVQELQTVGISRTDGNGDFASATGDGKERKKDKSAVDKSIGPKNAEENPTPDNTMSTEVKPKEKTRNKKKQSNLGSESLCNNPNEESVSEPTVEKSKDVAIKADEKMTDSKTDDKPKDKKKKKKKNKLSSDPIVAEENLQKIDSENLKTPKEDFIEKQDKNSKKRKRTASEDGEKLIEDQPNGEKLVEVSKHIKTEESKRRKTKDSEEPKVRDHSTGLDSSSRIEEKPQKEENSQTVSGEAQKLLTIELNGQSNRSLKEIGEKSSMKKIEKQQNGSTEPQSAIRFQRVKVDDVVFSDERLKDNSYWAKDGAEIGYGAKAQDILGQVRGRYALLLRPLFLMLP</sequence>
<feature type="compositionally biased region" description="Basic and acidic residues" evidence="1">
    <location>
        <begin position="141"/>
        <end position="152"/>
    </location>
</feature>
<dbReference type="PROSITE" id="PS50896">
    <property type="entry name" value="LISH"/>
    <property type="match status" value="1"/>
</dbReference>
<feature type="compositionally biased region" description="Basic and acidic residues" evidence="1">
    <location>
        <begin position="284"/>
        <end position="294"/>
    </location>
</feature>
<evidence type="ECO:0000256" key="1">
    <source>
        <dbReference type="SAM" id="MobiDB-lite"/>
    </source>
</evidence>
<accession>B9RWZ8</accession>
<feature type="domain" description="Srp40 C-terminal" evidence="2">
    <location>
        <begin position="400"/>
        <end position="445"/>
    </location>
</feature>
<feature type="compositionally biased region" description="Basic and acidic residues" evidence="1">
    <location>
        <begin position="254"/>
        <end position="277"/>
    </location>
</feature>